<organism evidence="9 10">
    <name type="scientific">Candidatus Cryptobacteroides merdipullorum</name>
    <dbReference type="NCBI Taxonomy" id="2840771"/>
    <lineage>
        <taxon>Bacteria</taxon>
        <taxon>Pseudomonadati</taxon>
        <taxon>Bacteroidota</taxon>
        <taxon>Bacteroidia</taxon>
        <taxon>Bacteroidales</taxon>
        <taxon>Candidatus Cryptobacteroides</taxon>
    </lineage>
</organism>
<sequence length="497" mass="56444">MKRPDIARIALTVALVCLSAAVHVRSAHAQTMSLGEVISTARERSVQALEARAAFVSDYWAWRAYLASRLPSLILYGNLGNFDRSLRLLQNYETGQMLYTETFNMQNSLGLRLRQNIGFTGGTVSLYTDLTRIDEFSNSGVTWYSQPVTFSYTQPLFAYNQFKWDKLISPKEYERARRAYLEAMEDVTISAAGSYFTLMSAQMNYETARTNYENTSAMLSIARTRMSLGSVTRDEYLQLELRSLNDSLSINDSYDALRQAQMAINSLLGFDESYRISTMAEDILPDVTMDYDFVLEKAMQNSSFNYENQINILNAESAIAEAKADRGITMQLSATFGLSKTSPEFKDVYMNLPDQEVVGLSFSVPIFDWGQGRGKVKKAEAAAEVVKAQVQQAENDKRLALFTAVGQFNGQKRRCEISRRARDIAAERYRIVMENFRSGSATVTDLNTARSESDSALQQYIEDLGDFWNYYYTLRKLTLYDFIENKDITVAYEEMVE</sequence>
<reference evidence="9" key="1">
    <citation type="submission" date="2020-10" db="EMBL/GenBank/DDBJ databases">
        <authorList>
            <person name="Gilroy R."/>
        </authorList>
    </citation>
    <scope>NUCLEOTIDE SEQUENCE</scope>
    <source>
        <strain evidence="9">ChiHecec2B26-709</strain>
    </source>
</reference>
<evidence type="ECO:0000313" key="9">
    <source>
        <dbReference type="EMBL" id="HIT46876.1"/>
    </source>
</evidence>
<dbReference type="PANTHER" id="PTHR30026">
    <property type="entry name" value="OUTER MEMBRANE PROTEIN TOLC"/>
    <property type="match status" value="1"/>
</dbReference>
<dbReference type="SUPFAM" id="SSF56954">
    <property type="entry name" value="Outer membrane efflux proteins (OEP)"/>
    <property type="match status" value="1"/>
</dbReference>
<evidence type="ECO:0000256" key="5">
    <source>
        <dbReference type="ARBA" id="ARBA00022692"/>
    </source>
</evidence>
<feature type="chain" id="PRO_5038824754" evidence="8">
    <location>
        <begin position="30"/>
        <end position="497"/>
    </location>
</feature>
<evidence type="ECO:0000256" key="2">
    <source>
        <dbReference type="ARBA" id="ARBA00007613"/>
    </source>
</evidence>
<dbReference type="AlphaFoldDB" id="A0A9D1GMI8"/>
<keyword evidence="5" id="KW-0812">Transmembrane</keyword>
<keyword evidence="7" id="KW-0998">Cell outer membrane</keyword>
<comment type="caution">
    <text evidence="9">The sequence shown here is derived from an EMBL/GenBank/DDBJ whole genome shotgun (WGS) entry which is preliminary data.</text>
</comment>
<feature type="signal peptide" evidence="8">
    <location>
        <begin position="1"/>
        <end position="29"/>
    </location>
</feature>
<proteinExistence type="inferred from homology"/>
<keyword evidence="6" id="KW-0472">Membrane</keyword>
<dbReference type="EMBL" id="DVLC01000064">
    <property type="protein sequence ID" value="HIT46876.1"/>
    <property type="molecule type" value="Genomic_DNA"/>
</dbReference>
<dbReference type="Gene3D" id="1.20.1600.10">
    <property type="entry name" value="Outer membrane efflux proteins (OEP)"/>
    <property type="match status" value="1"/>
</dbReference>
<accession>A0A9D1GMI8</accession>
<dbReference type="Pfam" id="PF02321">
    <property type="entry name" value="OEP"/>
    <property type="match status" value="1"/>
</dbReference>
<evidence type="ECO:0000256" key="7">
    <source>
        <dbReference type="ARBA" id="ARBA00023237"/>
    </source>
</evidence>
<protein>
    <submittedName>
        <fullName evidence="9">TolC family protein</fullName>
    </submittedName>
</protein>
<keyword evidence="8" id="KW-0732">Signal</keyword>
<reference evidence="9" key="2">
    <citation type="journal article" date="2021" name="PeerJ">
        <title>Extensive microbial diversity within the chicken gut microbiome revealed by metagenomics and culture.</title>
        <authorList>
            <person name="Gilroy R."/>
            <person name="Ravi A."/>
            <person name="Getino M."/>
            <person name="Pursley I."/>
            <person name="Horton D.L."/>
            <person name="Alikhan N.F."/>
            <person name="Baker D."/>
            <person name="Gharbi K."/>
            <person name="Hall N."/>
            <person name="Watson M."/>
            <person name="Adriaenssens E.M."/>
            <person name="Foster-Nyarko E."/>
            <person name="Jarju S."/>
            <person name="Secka A."/>
            <person name="Antonio M."/>
            <person name="Oren A."/>
            <person name="Chaudhuri R.R."/>
            <person name="La Ragione R."/>
            <person name="Hildebrand F."/>
            <person name="Pallen M.J."/>
        </authorList>
    </citation>
    <scope>NUCLEOTIDE SEQUENCE</scope>
    <source>
        <strain evidence="9">ChiHecec2B26-709</strain>
    </source>
</reference>
<dbReference type="GO" id="GO:0015288">
    <property type="term" value="F:porin activity"/>
    <property type="evidence" value="ECO:0007669"/>
    <property type="project" value="TreeGrafter"/>
</dbReference>
<comment type="subcellular location">
    <subcellularLocation>
        <location evidence="1">Cell outer membrane</location>
    </subcellularLocation>
</comment>
<evidence type="ECO:0000256" key="1">
    <source>
        <dbReference type="ARBA" id="ARBA00004442"/>
    </source>
</evidence>
<dbReference type="InterPro" id="IPR051906">
    <property type="entry name" value="TolC-like"/>
</dbReference>
<evidence type="ECO:0000313" key="10">
    <source>
        <dbReference type="Proteomes" id="UP000886881"/>
    </source>
</evidence>
<dbReference type="Proteomes" id="UP000886881">
    <property type="component" value="Unassembled WGS sequence"/>
</dbReference>
<evidence type="ECO:0000256" key="3">
    <source>
        <dbReference type="ARBA" id="ARBA00022448"/>
    </source>
</evidence>
<comment type="similarity">
    <text evidence="2">Belongs to the outer membrane factor (OMF) (TC 1.B.17) family.</text>
</comment>
<evidence type="ECO:0000256" key="4">
    <source>
        <dbReference type="ARBA" id="ARBA00022452"/>
    </source>
</evidence>
<dbReference type="GO" id="GO:0015562">
    <property type="term" value="F:efflux transmembrane transporter activity"/>
    <property type="evidence" value="ECO:0007669"/>
    <property type="project" value="InterPro"/>
</dbReference>
<dbReference type="InterPro" id="IPR003423">
    <property type="entry name" value="OMP_efflux"/>
</dbReference>
<dbReference type="PANTHER" id="PTHR30026:SF20">
    <property type="entry name" value="OUTER MEMBRANE PROTEIN TOLC"/>
    <property type="match status" value="1"/>
</dbReference>
<name>A0A9D1GMI8_9BACT</name>
<evidence type="ECO:0000256" key="6">
    <source>
        <dbReference type="ARBA" id="ARBA00023136"/>
    </source>
</evidence>
<dbReference type="GO" id="GO:1990281">
    <property type="term" value="C:efflux pump complex"/>
    <property type="evidence" value="ECO:0007669"/>
    <property type="project" value="TreeGrafter"/>
</dbReference>
<evidence type="ECO:0000256" key="8">
    <source>
        <dbReference type="SAM" id="SignalP"/>
    </source>
</evidence>
<keyword evidence="4" id="KW-1134">Transmembrane beta strand</keyword>
<gene>
    <name evidence="9" type="ORF">IAC35_03350</name>
</gene>
<keyword evidence="3" id="KW-0813">Transport</keyword>
<dbReference type="GO" id="GO:0009279">
    <property type="term" value="C:cell outer membrane"/>
    <property type="evidence" value="ECO:0007669"/>
    <property type="project" value="UniProtKB-SubCell"/>
</dbReference>